<dbReference type="HOGENOM" id="CLU_250273_0_0_1"/>
<feature type="transmembrane region" description="Helical" evidence="1">
    <location>
        <begin position="1672"/>
        <end position="1692"/>
    </location>
</feature>
<keyword evidence="1" id="KW-1133">Transmembrane helix</keyword>
<evidence type="ECO:0000313" key="4">
    <source>
        <dbReference type="Proteomes" id="UP000009168"/>
    </source>
</evidence>
<feature type="transmembrane region" description="Helical" evidence="1">
    <location>
        <begin position="1539"/>
        <end position="1560"/>
    </location>
</feature>
<gene>
    <name evidence="3" type="ORF">TTHERM_00922840</name>
</gene>
<dbReference type="OrthoDB" id="313494at2759"/>
<evidence type="ECO:0000256" key="2">
    <source>
        <dbReference type="SAM" id="SignalP"/>
    </source>
</evidence>
<keyword evidence="4" id="KW-1185">Reference proteome</keyword>
<organism evidence="3 4">
    <name type="scientific">Tetrahymena thermophila (strain SB210)</name>
    <dbReference type="NCBI Taxonomy" id="312017"/>
    <lineage>
        <taxon>Eukaryota</taxon>
        <taxon>Sar</taxon>
        <taxon>Alveolata</taxon>
        <taxon>Ciliophora</taxon>
        <taxon>Intramacronucleata</taxon>
        <taxon>Oligohymenophorea</taxon>
        <taxon>Hymenostomatida</taxon>
        <taxon>Tetrahymenina</taxon>
        <taxon>Tetrahymenidae</taxon>
        <taxon>Tetrahymena</taxon>
    </lineage>
</organism>
<dbReference type="RefSeq" id="XP_001021164.2">
    <property type="nucleotide sequence ID" value="XM_001021164.2"/>
</dbReference>
<feature type="signal peptide" evidence="2">
    <location>
        <begin position="1"/>
        <end position="19"/>
    </location>
</feature>
<accession>Q23WR1</accession>
<evidence type="ECO:0000313" key="3">
    <source>
        <dbReference type="EMBL" id="EAS00919.2"/>
    </source>
</evidence>
<protein>
    <submittedName>
        <fullName evidence="3">Bowman-birk serine protease inhibitor family protein, putative</fullName>
    </submittedName>
</protein>
<reference evidence="4" key="1">
    <citation type="journal article" date="2006" name="PLoS Biol.">
        <title>Macronuclear genome sequence of the ciliate Tetrahymena thermophila, a model eukaryote.</title>
        <authorList>
            <person name="Eisen J.A."/>
            <person name="Coyne R.S."/>
            <person name="Wu M."/>
            <person name="Wu D."/>
            <person name="Thiagarajan M."/>
            <person name="Wortman J.R."/>
            <person name="Badger J.H."/>
            <person name="Ren Q."/>
            <person name="Amedeo P."/>
            <person name="Jones K.M."/>
            <person name="Tallon L.J."/>
            <person name="Delcher A.L."/>
            <person name="Salzberg S.L."/>
            <person name="Silva J.C."/>
            <person name="Haas B.J."/>
            <person name="Majoros W.H."/>
            <person name="Farzad M."/>
            <person name="Carlton J.M."/>
            <person name="Smith R.K. Jr."/>
            <person name="Garg J."/>
            <person name="Pearlman R.E."/>
            <person name="Karrer K.M."/>
            <person name="Sun L."/>
            <person name="Manning G."/>
            <person name="Elde N.C."/>
            <person name="Turkewitz A.P."/>
            <person name="Asai D.J."/>
            <person name="Wilkes D.E."/>
            <person name="Wang Y."/>
            <person name="Cai H."/>
            <person name="Collins K."/>
            <person name="Stewart B.A."/>
            <person name="Lee S.R."/>
            <person name="Wilamowska K."/>
            <person name="Weinberg Z."/>
            <person name="Ruzzo W.L."/>
            <person name="Wloga D."/>
            <person name="Gaertig J."/>
            <person name="Frankel J."/>
            <person name="Tsao C.-C."/>
            <person name="Gorovsky M.A."/>
            <person name="Keeling P.J."/>
            <person name="Waller R.F."/>
            <person name="Patron N.J."/>
            <person name="Cherry J.M."/>
            <person name="Stover N.A."/>
            <person name="Krieger C.J."/>
            <person name="del Toro C."/>
            <person name="Ryder H.F."/>
            <person name="Williamson S.C."/>
            <person name="Barbeau R.A."/>
            <person name="Hamilton E.P."/>
            <person name="Orias E."/>
        </authorList>
    </citation>
    <scope>NUCLEOTIDE SEQUENCE [LARGE SCALE GENOMIC DNA]</scope>
    <source>
        <strain evidence="4">SB210</strain>
    </source>
</reference>
<dbReference type="Proteomes" id="UP000009168">
    <property type="component" value="Unassembled WGS sequence"/>
</dbReference>
<keyword evidence="1" id="KW-0812">Transmembrane</keyword>
<dbReference type="SUPFAM" id="SSF57184">
    <property type="entry name" value="Growth factor receptor domain"/>
    <property type="match status" value="3"/>
</dbReference>
<evidence type="ECO:0000256" key="1">
    <source>
        <dbReference type="SAM" id="Phobius"/>
    </source>
</evidence>
<proteinExistence type="predicted"/>
<dbReference type="PANTHER" id="PTHR23275">
    <property type="entry name" value="CABRIOLET.-RELATED"/>
    <property type="match status" value="1"/>
</dbReference>
<dbReference type="InParanoid" id="Q23WR1"/>
<dbReference type="GeneID" id="7841356"/>
<sequence>MKVFIKYLIISTLSFVSYCQSNSCDQVLLQSSLNFYDCQLFQQNSLLPSGNNILKSFRNTVQKVRINGWFNLLGQNQQKYVLIEIKNLGLNVFQLLYDQQLSKFQVNIFSSSQLFSNQQDSSQQALNQSWFYLDIGLNLADQAGKIFIYYIVWSNYNINGQQKLIYSKLLPSNIIYFDNTSFEVFVAQTTTIGYSFGCALIKQVAAYINQALSSSDNLGNLNFQDLSLNAQINFNINFSIQPNTGDYLLNLVDQNQKIKIQKNKLTEEFNSLHSGESFEIGPVNMFVKDGIILAFDLKVVESASIVPSNNFLNIKIEDKGLLNDYYSVQLQRDSNNPNQFNYLEKNQNFPSGNNAFTIQSNTWIKIILFFHIQFGSIYRYLYINQQYLSDVQQLSLPSNGNLYFQFQNIYQASQQKILFRSIKIYQGTKVFQCGNCLIQSQLNGSDCLVCQSNFKLLYSESSYCIAFNNPCPNGFSDLDLNNSCIRNDQAVCNNNNQYKFYDNTCRCIAGQYYKQGNCFKCPSYCLDCQDENTCKQFKDSVRNQQTNVCPSAYFDDGSICILRNSQFNLPNKYNFMLKPPKLDTGCNDIFATPDWDSYLVQNDALQISKQSSSFIFGIRFIIYKTDKSAGKTFTLGFLRTSNYNGDVFFLMAQQGPTTGFGYIQIYFLNKLYISIPCVIGQPMWLSFVTDLNYLIVQTVTSLQPIQTYRLYLQNQILDNLQNPKFWYGVGMSKFISSDYSMCSFLYPYTLIIQIQNIMSLKDQDVFEFNNEGIVTFYSYNFSQQNSKNQQNIKEFFFGSDNKLSFTNLPFICDQVKGISITNSNQGQYFFDITKLHFFFFMCSIYINQIQHNIPLFQVIYDQSNLNQMLLSYRILYSSTENKAHLEVCVVPTCQVLYNTIRINEPNFIVIRHENQAENWRINIPYTQILVIINYQKKLLQFASTYPSGLDFSKITAYSNLSSKSENEEVLYFLNNIKIFSGGYLYMDYSDNNDCFLFVNRTNFGCLVPKLGYALQDNQIIPSTSCTLQPLSNSNTQFYYNPLTFKCEDSFNYFENCINIDYSNINSCNKCIDPNMIIINGNCKCQSGMFWNTKQRKCQICSQMCLECQDTNTNCTICRNIQGTPPLCQCPQLNQYLDSKFQCQQCQAKCSSCQYSSDNCLVCSVNRLLKTQCQCDLKYFKFQIDVNQPCQEIDCAFQCIGCTYFEENCKLCRGNRINAPICNCPENYYEENPRKENCLSCPSHTYYDQKQNQCLQCDESCLECRGGTQTDCKKCAFGLILTSNNECKCPQGQSPSKNKNQQIICYSYFNLEFGISLKRIFYLIEIKFEQQIEGIIDNAIFVNNINIILSEVPVELYSYTFYSFDPLKSILKIQLIVNKSFQAIYGYLIFKTNKPFKNDSNKAILNPIYTKQPLFFEIGPYLFILDETNKQAVIKMGDSIDQIEGGDQNLLDFARNIQFLFYLLNSLQPIAMFLLVNAKLPQNFYTFLQLFSTFIFKRVPDYQVKEQVYNFTLLGNQISKQDYIGPGNQVFIQLAFSDALLVNTIFILAKYVLLFLTYMILKMVQTFYFQEKYNYFYYKPEVTAEKVQIIQNKPIIQLMKQPHSNKVMQELKPEYIPESLNKNAQIKKQQLFKAEQFLIYRMLQENEINLLMVVFCVSIQFNKTDQSIWLSRWSFYLALIYLAIYITFFINYVRILNGKDEYLIKLFTKEYDERLTQKRNDYVFIRKNYHALGMLKKVILVVSIYFLVNFPMIISILGITLNSFSLIFSLKVMPFKKMYHNIIKIIGDSILITLWCLMIYFIRFELDHKRQIEIPQDEVDRFIFVGNVASIVVFILNILYLTQFIYDNIIYQIWSFFNKRKICISKKNQQQQRSLKKQPQKQQKEAQNKVSLPQIQLIDDKKYQIQIKNVSPIHINKQVSSTKSKKQSRNLDQLVLL</sequence>
<dbReference type="InterPro" id="IPR052798">
    <property type="entry name" value="Giardia_VSA"/>
</dbReference>
<dbReference type="CDD" id="cd00064">
    <property type="entry name" value="FU"/>
    <property type="match status" value="1"/>
</dbReference>
<keyword evidence="2" id="KW-0732">Signal</keyword>
<feature type="transmembrane region" description="Helical" evidence="1">
    <location>
        <begin position="1781"/>
        <end position="1801"/>
    </location>
</feature>
<dbReference type="KEGG" id="tet:TTHERM_00922840"/>
<name>Q23WR1_TETTS</name>
<dbReference type="InterPro" id="IPR009030">
    <property type="entry name" value="Growth_fac_rcpt_cys_sf"/>
</dbReference>
<dbReference type="SMART" id="SM00261">
    <property type="entry name" value="FU"/>
    <property type="match status" value="5"/>
</dbReference>
<dbReference type="InterPro" id="IPR006212">
    <property type="entry name" value="Furin_repeat"/>
</dbReference>
<keyword evidence="1" id="KW-0472">Membrane</keyword>
<feature type="transmembrane region" description="Helical" evidence="1">
    <location>
        <begin position="1821"/>
        <end position="1840"/>
    </location>
</feature>
<feature type="chain" id="PRO_5004201902" evidence="2">
    <location>
        <begin position="20"/>
        <end position="1936"/>
    </location>
</feature>
<dbReference type="EMBL" id="GG662607">
    <property type="protein sequence ID" value="EAS00919.2"/>
    <property type="molecule type" value="Genomic_DNA"/>
</dbReference>